<dbReference type="AlphaFoldDB" id="A0A026VXX4"/>
<evidence type="ECO:0000256" key="1">
    <source>
        <dbReference type="SAM" id="MobiDB-lite"/>
    </source>
</evidence>
<evidence type="ECO:0000313" key="3">
    <source>
        <dbReference type="Proteomes" id="UP000053097"/>
    </source>
</evidence>
<proteinExistence type="predicted"/>
<dbReference type="Proteomes" id="UP000053097">
    <property type="component" value="Unassembled WGS sequence"/>
</dbReference>
<feature type="region of interest" description="Disordered" evidence="1">
    <location>
        <begin position="28"/>
        <end position="97"/>
    </location>
</feature>
<sequence length="97" mass="10542">METGSLGVRGRCSTQSLWWDLRNNGGSVATPDVSEGRPSVANASSRTPAVVVGLSRSPEETVGSRQRPPPSPKEVFASTAKQIRRLEHRNTLRRCRG</sequence>
<name>A0A026VXX4_OOCBI</name>
<organism evidence="2 3">
    <name type="scientific">Ooceraea biroi</name>
    <name type="common">Clonal raider ant</name>
    <name type="synonym">Cerapachys biroi</name>
    <dbReference type="NCBI Taxonomy" id="2015173"/>
    <lineage>
        <taxon>Eukaryota</taxon>
        <taxon>Metazoa</taxon>
        <taxon>Ecdysozoa</taxon>
        <taxon>Arthropoda</taxon>
        <taxon>Hexapoda</taxon>
        <taxon>Insecta</taxon>
        <taxon>Pterygota</taxon>
        <taxon>Neoptera</taxon>
        <taxon>Endopterygota</taxon>
        <taxon>Hymenoptera</taxon>
        <taxon>Apocrita</taxon>
        <taxon>Aculeata</taxon>
        <taxon>Formicoidea</taxon>
        <taxon>Formicidae</taxon>
        <taxon>Dorylinae</taxon>
        <taxon>Ooceraea</taxon>
    </lineage>
</organism>
<dbReference type="EMBL" id="KK107648">
    <property type="protein sequence ID" value="EZA48326.1"/>
    <property type="molecule type" value="Genomic_DNA"/>
</dbReference>
<protein>
    <submittedName>
        <fullName evidence="2">Uncharacterized protein</fullName>
    </submittedName>
</protein>
<reference evidence="2 3" key="1">
    <citation type="journal article" date="2014" name="Curr. Biol.">
        <title>The genome of the clonal raider ant Cerapachys biroi.</title>
        <authorList>
            <person name="Oxley P.R."/>
            <person name="Ji L."/>
            <person name="Fetter-Pruneda I."/>
            <person name="McKenzie S.K."/>
            <person name="Li C."/>
            <person name="Hu H."/>
            <person name="Zhang G."/>
            <person name="Kronauer D.J."/>
        </authorList>
    </citation>
    <scope>NUCLEOTIDE SEQUENCE [LARGE SCALE GENOMIC DNA]</scope>
</reference>
<evidence type="ECO:0000313" key="2">
    <source>
        <dbReference type="EMBL" id="EZA48326.1"/>
    </source>
</evidence>
<accession>A0A026VXX4</accession>
<gene>
    <name evidence="2" type="ORF">X777_13840</name>
</gene>
<keyword evidence="3" id="KW-1185">Reference proteome</keyword>